<evidence type="ECO:0000256" key="1">
    <source>
        <dbReference type="SAM" id="SignalP"/>
    </source>
</evidence>
<protein>
    <submittedName>
        <fullName evidence="2">Esterase family protein</fullName>
    </submittedName>
</protein>
<dbReference type="InterPro" id="IPR000801">
    <property type="entry name" value="Esterase-like"/>
</dbReference>
<dbReference type="Proteomes" id="UP001139157">
    <property type="component" value="Unassembled WGS sequence"/>
</dbReference>
<name>A0A9X2J0C9_9NOCA</name>
<feature type="signal peptide" evidence="1">
    <location>
        <begin position="1"/>
        <end position="25"/>
    </location>
</feature>
<evidence type="ECO:0000313" key="2">
    <source>
        <dbReference type="EMBL" id="MCM6779047.1"/>
    </source>
</evidence>
<keyword evidence="1" id="KW-0732">Signal</keyword>
<evidence type="ECO:0000313" key="3">
    <source>
        <dbReference type="Proteomes" id="UP001139157"/>
    </source>
</evidence>
<dbReference type="PANTHER" id="PTHR48098:SF1">
    <property type="entry name" value="DIACYLGLYCEROL ACYLTRANSFERASE_MYCOLYLTRANSFERASE AG85A"/>
    <property type="match status" value="1"/>
</dbReference>
<dbReference type="SUPFAM" id="SSF53474">
    <property type="entry name" value="alpha/beta-Hydrolases"/>
    <property type="match status" value="1"/>
</dbReference>
<sequence>MWAHKYSAAVVGALVAVAVAGGPVAADPIGAKVIAEQSLGGSLSHIDVYSPSMRRVVKNRVLRAKHGPAPTLYLLTGAGGGTDGISWWDDTDVRKFFADKHVNVVMPIGGAFSLYTDWQTDDPVLGRNRWQTYFTRELPAVVDTHLGTTGRNAIAGVSMSAGSAIDLAIQAPELYRAVAAYSGCPWAADPTGVVLIGAQVIRGGGNPLNMWGIPGGETWRAHDAFARAGVLAGKSIYLSAATGIPGRIDEGGLPFPPVETIADLCTAAFALRLAHLGIPATHVARREGAHTWGLFETDLHDSWPQLAEALEA</sequence>
<dbReference type="InterPro" id="IPR029058">
    <property type="entry name" value="AB_hydrolase_fold"/>
</dbReference>
<accession>A0A9X2J0C9</accession>
<organism evidence="2 3">
    <name type="scientific">Nocardia pulmonis</name>
    <dbReference type="NCBI Taxonomy" id="2951408"/>
    <lineage>
        <taxon>Bacteria</taxon>
        <taxon>Bacillati</taxon>
        <taxon>Actinomycetota</taxon>
        <taxon>Actinomycetes</taxon>
        <taxon>Mycobacteriales</taxon>
        <taxon>Nocardiaceae</taxon>
        <taxon>Nocardia</taxon>
    </lineage>
</organism>
<keyword evidence="3" id="KW-1185">Reference proteome</keyword>
<dbReference type="GO" id="GO:0016747">
    <property type="term" value="F:acyltransferase activity, transferring groups other than amino-acyl groups"/>
    <property type="evidence" value="ECO:0007669"/>
    <property type="project" value="TreeGrafter"/>
</dbReference>
<dbReference type="Gene3D" id="3.40.50.1820">
    <property type="entry name" value="alpha/beta hydrolase"/>
    <property type="match status" value="1"/>
</dbReference>
<proteinExistence type="predicted"/>
<comment type="caution">
    <text evidence="2">The sequence shown here is derived from an EMBL/GenBank/DDBJ whole genome shotgun (WGS) entry which is preliminary data.</text>
</comment>
<dbReference type="InterPro" id="IPR050583">
    <property type="entry name" value="Mycobacterial_A85_antigen"/>
</dbReference>
<reference evidence="2" key="1">
    <citation type="submission" date="2022-06" db="EMBL/GenBank/DDBJ databases">
        <title>Novel species in genus nocardia.</title>
        <authorList>
            <person name="Li F."/>
        </authorList>
    </citation>
    <scope>NUCLEOTIDE SEQUENCE</scope>
    <source>
        <strain evidence="2">CDC141</strain>
    </source>
</reference>
<feature type="chain" id="PRO_5040730961" evidence="1">
    <location>
        <begin position="26"/>
        <end position="312"/>
    </location>
</feature>
<dbReference type="RefSeq" id="WP_251918883.1">
    <property type="nucleotide sequence ID" value="NZ_JAMRXG010000035.1"/>
</dbReference>
<dbReference type="PANTHER" id="PTHR48098">
    <property type="entry name" value="ENTEROCHELIN ESTERASE-RELATED"/>
    <property type="match status" value="1"/>
</dbReference>
<dbReference type="AlphaFoldDB" id="A0A9X2J0C9"/>
<dbReference type="Pfam" id="PF00756">
    <property type="entry name" value="Esterase"/>
    <property type="match status" value="1"/>
</dbReference>
<gene>
    <name evidence="2" type="ORF">NDR86_36780</name>
</gene>
<dbReference type="EMBL" id="JAMRXG010000035">
    <property type="protein sequence ID" value="MCM6779047.1"/>
    <property type="molecule type" value="Genomic_DNA"/>
</dbReference>